<evidence type="ECO:0000313" key="1">
    <source>
        <dbReference type="EMBL" id="PPQ33511.1"/>
    </source>
</evidence>
<evidence type="ECO:0000313" key="2">
    <source>
        <dbReference type="Proteomes" id="UP000239089"/>
    </source>
</evidence>
<dbReference type="AlphaFoldDB" id="A0A2S6NFY2"/>
<sequence>MTTHLLRFDPDLRLANQWMAAEGLAANGQTDEGYGWHALLCAAFGKDHAPKPFRIVARRGRPAQLLAYAPLNAAELIARANAFADPKVFRALGVDELASKPMPAFSSGRRLGFSLFLRPVVRTDREGDRARSREIDAYVHARDNGDARDRATVYLDWARQRLTAAGAEVEALRIDGLESVKVARRGVSGEHGRPLKAISGHALALVGGLRVVDATRFADSIAHGVGRHRAFGFGMLLLTPPET</sequence>
<comment type="caution">
    <text evidence="1">The sequence shown here is derived from an EMBL/GenBank/DDBJ whole genome shotgun (WGS) entry which is preliminary data.</text>
</comment>
<dbReference type="Proteomes" id="UP000239089">
    <property type="component" value="Unassembled WGS sequence"/>
</dbReference>
<keyword evidence="2" id="KW-1185">Reference proteome</keyword>
<dbReference type="Pfam" id="PF08798">
    <property type="entry name" value="CRISPR_assoc"/>
    <property type="match status" value="1"/>
</dbReference>
<dbReference type="SUPFAM" id="SSF117987">
    <property type="entry name" value="CRISPR-associated protein"/>
    <property type="match status" value="1"/>
</dbReference>
<proteinExistence type="predicted"/>
<reference evidence="1 2" key="1">
    <citation type="journal article" date="2018" name="Arch. Microbiol.">
        <title>New insights into the metabolic potential of the phototrophic purple bacterium Rhodopila globiformis DSM 161(T) from its draft genome sequence and evidence for a vanadium-dependent nitrogenase.</title>
        <authorList>
            <person name="Imhoff J.F."/>
            <person name="Rahn T."/>
            <person name="Kunzel S."/>
            <person name="Neulinger S.C."/>
        </authorList>
    </citation>
    <scope>NUCLEOTIDE SEQUENCE [LARGE SCALE GENOMIC DNA]</scope>
    <source>
        <strain evidence="1 2">DSM 16996</strain>
    </source>
</reference>
<protein>
    <recommendedName>
        <fullName evidence="3">Type I-E CRISPR-associated protein Cas6/Cse3/CasE</fullName>
    </recommendedName>
</protein>
<dbReference type="InterPro" id="IPR010179">
    <property type="entry name" value="CRISPR-assoc_prot_Cse3"/>
</dbReference>
<dbReference type="EMBL" id="NHSJ01000018">
    <property type="protein sequence ID" value="PPQ33511.1"/>
    <property type="molecule type" value="Genomic_DNA"/>
</dbReference>
<dbReference type="SMART" id="SM01101">
    <property type="entry name" value="CRISPR_assoc"/>
    <property type="match status" value="1"/>
</dbReference>
<dbReference type="Gene3D" id="3.30.70.1210">
    <property type="entry name" value="Crispr-associated protein, domain 2"/>
    <property type="match status" value="1"/>
</dbReference>
<evidence type="ECO:0008006" key="3">
    <source>
        <dbReference type="Google" id="ProtNLM"/>
    </source>
</evidence>
<accession>A0A2S6NFY2</accession>
<name>A0A2S6NFY2_9HYPH</name>
<gene>
    <name evidence="1" type="ORF">CCR94_01250</name>
</gene>
<dbReference type="OrthoDB" id="9795689at2"/>
<dbReference type="RefSeq" id="WP_104506075.1">
    <property type="nucleotide sequence ID" value="NZ_JACIGC010000014.1"/>
</dbReference>
<organism evidence="1 2">
    <name type="scientific">Rhodoblastus sphagnicola</name>
    <dbReference type="NCBI Taxonomy" id="333368"/>
    <lineage>
        <taxon>Bacteria</taxon>
        <taxon>Pseudomonadati</taxon>
        <taxon>Pseudomonadota</taxon>
        <taxon>Alphaproteobacteria</taxon>
        <taxon>Hyphomicrobiales</taxon>
        <taxon>Rhodoblastaceae</taxon>
        <taxon>Rhodoblastus</taxon>
    </lineage>
</organism>